<dbReference type="RefSeq" id="WP_340482577.1">
    <property type="nucleotide sequence ID" value="NZ_JAOSJG010000020.1"/>
</dbReference>
<keyword evidence="2" id="KW-1185">Reference proteome</keyword>
<organism evidence="1 2">
    <name type="scientific">Candidatus Phytoplasma citri</name>
    <dbReference type="NCBI Taxonomy" id="180978"/>
    <lineage>
        <taxon>Bacteria</taxon>
        <taxon>Bacillati</taxon>
        <taxon>Mycoplasmatota</taxon>
        <taxon>Mollicutes</taxon>
        <taxon>Acholeplasmatales</taxon>
        <taxon>Acholeplasmataceae</taxon>
        <taxon>Candidatus Phytoplasma</taxon>
        <taxon>16SrII (Peanut WB group)</taxon>
    </lineage>
</organism>
<dbReference type="EMBL" id="JAOSJG010000020">
    <property type="protein sequence ID" value="MEK0309248.1"/>
    <property type="molecule type" value="Genomic_DNA"/>
</dbReference>
<evidence type="ECO:0000313" key="2">
    <source>
        <dbReference type="Proteomes" id="UP001383392"/>
    </source>
</evidence>
<gene>
    <name evidence="1" type="ORF">OC712_02005</name>
</gene>
<dbReference type="Proteomes" id="UP001383392">
    <property type="component" value="Unassembled WGS sequence"/>
</dbReference>
<evidence type="ECO:0000313" key="1">
    <source>
        <dbReference type="EMBL" id="MEK0309248.1"/>
    </source>
</evidence>
<feature type="non-terminal residue" evidence="1">
    <location>
        <position position="158"/>
    </location>
</feature>
<name>A0ABU8ZRC2_9MOLU</name>
<comment type="caution">
    <text evidence="1">The sequence shown here is derived from an EMBL/GenBank/DDBJ whole genome shotgun (WGS) entry which is preliminary data.</text>
</comment>
<reference evidence="1 2" key="1">
    <citation type="journal article" date="2023" name="Int. J. Syst. Evol. Microbiol.">
        <title>The observation of taxonomic boundaries for the 16SrII and 16SrXXV phytoplasmas using genome-based delimitation.</title>
        <authorList>
            <person name="Rodrigues Jardim B."/>
            <person name="Tran-Nguyen L.T.T."/>
            <person name="Gambley C."/>
            <person name="Al-Sadi A.M."/>
            <person name="Al-Subhi A.M."/>
            <person name="Foissac X."/>
            <person name="Salar P."/>
            <person name="Cai H."/>
            <person name="Yang J.Y."/>
            <person name="Davis R."/>
            <person name="Jones L."/>
            <person name="Rodoni B."/>
            <person name="Constable F.E."/>
        </authorList>
    </citation>
    <scope>NUCLEOTIDE SEQUENCE [LARGE SCALE GENOMIC DNA]</scope>
    <source>
        <strain evidence="1">BAWM-OMN-P75</strain>
    </source>
</reference>
<sequence length="158" mass="18800">MRQKKFKNDDINCLDTVKNYDPIIDLLIQKLINLCQEIKQINLFNDNYMKDFLIFLPIYSANPHTNLTPQFASNIPQLNVDYHYNIDNLKQQLSKNLEKSKLITINKEISLNQEFIKRKQQSVLQKDRIITEYNIQKDKLNCKCRLALEKLNLLEKEV</sequence>
<protein>
    <submittedName>
        <fullName evidence="1">Uncharacterized protein</fullName>
    </submittedName>
</protein>
<accession>A0ABU8ZRC2</accession>
<proteinExistence type="predicted"/>